<dbReference type="InterPro" id="IPR013767">
    <property type="entry name" value="PAS_fold"/>
</dbReference>
<evidence type="ECO:0000256" key="11">
    <source>
        <dbReference type="ARBA" id="ARBA00022989"/>
    </source>
</evidence>
<evidence type="ECO:0000256" key="2">
    <source>
        <dbReference type="ARBA" id="ARBA00004429"/>
    </source>
</evidence>
<dbReference type="Pfam" id="PF00512">
    <property type="entry name" value="HisKA"/>
    <property type="match status" value="1"/>
</dbReference>
<evidence type="ECO:0000256" key="5">
    <source>
        <dbReference type="ARBA" id="ARBA00022519"/>
    </source>
</evidence>
<dbReference type="PROSITE" id="PS50894">
    <property type="entry name" value="HPT"/>
    <property type="match status" value="1"/>
</dbReference>
<organism evidence="23 24">
    <name type="scientific">Marinomonas phaeophyticola</name>
    <dbReference type="NCBI Taxonomy" id="3004091"/>
    <lineage>
        <taxon>Bacteria</taxon>
        <taxon>Pseudomonadati</taxon>
        <taxon>Pseudomonadota</taxon>
        <taxon>Gammaproteobacteria</taxon>
        <taxon>Oceanospirillales</taxon>
        <taxon>Oceanospirillaceae</taxon>
        <taxon>Marinomonas</taxon>
    </lineage>
</organism>
<dbReference type="EMBL" id="JAPUBN010000013">
    <property type="protein sequence ID" value="MCZ2721417.1"/>
    <property type="molecule type" value="Genomic_DNA"/>
</dbReference>
<evidence type="ECO:0000256" key="4">
    <source>
        <dbReference type="ARBA" id="ARBA00022475"/>
    </source>
</evidence>
<feature type="transmembrane region" description="Helical" evidence="16">
    <location>
        <begin position="26"/>
        <end position="48"/>
    </location>
</feature>
<dbReference type="InterPro" id="IPR005467">
    <property type="entry name" value="His_kinase_dom"/>
</dbReference>
<dbReference type="PROSITE" id="PS50109">
    <property type="entry name" value="HIS_KIN"/>
    <property type="match status" value="1"/>
</dbReference>
<comment type="caution">
    <text evidence="23">The sequence shown here is derived from an EMBL/GenBank/DDBJ whole genome shotgun (WGS) entry which is preliminary data.</text>
</comment>
<keyword evidence="10" id="KW-0067">ATP-binding</keyword>
<keyword evidence="6 15" id="KW-0597">Phosphoprotein</keyword>
<dbReference type="InterPro" id="IPR011006">
    <property type="entry name" value="CheY-like_superfamily"/>
</dbReference>
<keyword evidence="4" id="KW-1003">Cell membrane</keyword>
<dbReference type="EC" id="2.7.13.3" evidence="3"/>
<dbReference type="InterPro" id="IPR004358">
    <property type="entry name" value="Sig_transdc_His_kin-like_C"/>
</dbReference>
<proteinExistence type="predicted"/>
<dbReference type="InterPro" id="IPR036097">
    <property type="entry name" value="HisK_dim/P_sf"/>
</dbReference>
<dbReference type="Gene3D" id="1.10.287.130">
    <property type="match status" value="1"/>
</dbReference>
<dbReference type="NCBIfam" id="TIGR00229">
    <property type="entry name" value="sensory_box"/>
    <property type="match status" value="2"/>
</dbReference>
<gene>
    <name evidence="23" type="ORF">O1D97_07070</name>
</gene>
<dbReference type="InterPro" id="IPR035965">
    <property type="entry name" value="PAS-like_dom_sf"/>
</dbReference>
<dbReference type="CDD" id="cd00082">
    <property type="entry name" value="HisKA"/>
    <property type="match status" value="1"/>
</dbReference>
<dbReference type="Gene3D" id="3.30.450.20">
    <property type="entry name" value="PAS domain"/>
    <property type="match status" value="2"/>
</dbReference>
<comment type="catalytic activity">
    <reaction evidence="1">
        <text>ATP + protein L-histidine = ADP + protein N-phospho-L-histidine.</text>
        <dbReference type="EC" id="2.7.13.3"/>
    </reaction>
</comment>
<dbReference type="SUPFAM" id="SSF55874">
    <property type="entry name" value="ATPase domain of HSP90 chaperone/DNA topoisomerase II/histidine kinase"/>
    <property type="match status" value="1"/>
</dbReference>
<dbReference type="Proteomes" id="UP001149719">
    <property type="component" value="Unassembled WGS sequence"/>
</dbReference>
<feature type="transmembrane region" description="Helical" evidence="16">
    <location>
        <begin position="157"/>
        <end position="181"/>
    </location>
</feature>
<evidence type="ECO:0000313" key="24">
    <source>
        <dbReference type="Proteomes" id="UP001149719"/>
    </source>
</evidence>
<feature type="domain" description="Histidine kinase" evidence="17">
    <location>
        <begin position="546"/>
        <end position="765"/>
    </location>
</feature>
<evidence type="ECO:0000256" key="3">
    <source>
        <dbReference type="ARBA" id="ARBA00012438"/>
    </source>
</evidence>
<keyword evidence="5" id="KW-0997">Cell inner membrane</keyword>
<dbReference type="InterPro" id="IPR001610">
    <property type="entry name" value="PAC"/>
</dbReference>
<feature type="domain" description="PAS" evidence="19">
    <location>
        <begin position="272"/>
        <end position="325"/>
    </location>
</feature>
<dbReference type="InterPro" id="IPR036890">
    <property type="entry name" value="HATPase_C_sf"/>
</dbReference>
<evidence type="ECO:0000256" key="7">
    <source>
        <dbReference type="ARBA" id="ARBA00022679"/>
    </source>
</evidence>
<dbReference type="Gene3D" id="3.30.565.10">
    <property type="entry name" value="Histidine kinase-like ATPase, C-terminal domain"/>
    <property type="match status" value="1"/>
</dbReference>
<evidence type="ECO:0000259" key="19">
    <source>
        <dbReference type="PROSITE" id="PS50112"/>
    </source>
</evidence>
<evidence type="ECO:0000256" key="14">
    <source>
        <dbReference type="PROSITE-ProRule" id="PRU00110"/>
    </source>
</evidence>
<evidence type="ECO:0000259" key="18">
    <source>
        <dbReference type="PROSITE" id="PS50110"/>
    </source>
</evidence>
<keyword evidence="9" id="KW-0418">Kinase</keyword>
<evidence type="ECO:0000259" key="17">
    <source>
        <dbReference type="PROSITE" id="PS50109"/>
    </source>
</evidence>
<dbReference type="PROSITE" id="PS50113">
    <property type="entry name" value="PAC"/>
    <property type="match status" value="1"/>
</dbReference>
<evidence type="ECO:0000256" key="15">
    <source>
        <dbReference type="PROSITE-ProRule" id="PRU00169"/>
    </source>
</evidence>
<dbReference type="PROSITE" id="PS50112">
    <property type="entry name" value="PAS"/>
    <property type="match status" value="2"/>
</dbReference>
<dbReference type="SUPFAM" id="SSF47384">
    <property type="entry name" value="Homodimeric domain of signal transducing histidine kinase"/>
    <property type="match status" value="1"/>
</dbReference>
<protein>
    <recommendedName>
        <fullName evidence="3">histidine kinase</fullName>
        <ecNumber evidence="3">2.7.13.3</ecNumber>
    </recommendedName>
</protein>
<feature type="domain" description="HPt" evidence="21">
    <location>
        <begin position="935"/>
        <end position="1037"/>
    </location>
</feature>
<dbReference type="Gene3D" id="1.20.120.160">
    <property type="entry name" value="HPT domain"/>
    <property type="match status" value="1"/>
</dbReference>
<dbReference type="SMART" id="SM00388">
    <property type="entry name" value="HisKA"/>
    <property type="match status" value="1"/>
</dbReference>
<dbReference type="SMART" id="SM00448">
    <property type="entry name" value="REC"/>
    <property type="match status" value="1"/>
</dbReference>
<dbReference type="InterPro" id="IPR001789">
    <property type="entry name" value="Sig_transdc_resp-reg_receiver"/>
</dbReference>
<dbReference type="InterPro" id="IPR000014">
    <property type="entry name" value="PAS"/>
</dbReference>
<keyword evidence="7" id="KW-0808">Transferase</keyword>
<evidence type="ECO:0000256" key="16">
    <source>
        <dbReference type="PROSITE-ProRule" id="PRU00244"/>
    </source>
</evidence>
<evidence type="ECO:0000259" key="22">
    <source>
        <dbReference type="PROSITE" id="PS50924"/>
    </source>
</evidence>
<dbReference type="Pfam" id="PF03707">
    <property type="entry name" value="MHYT"/>
    <property type="match status" value="3"/>
</dbReference>
<evidence type="ECO:0000256" key="6">
    <source>
        <dbReference type="ARBA" id="ARBA00022553"/>
    </source>
</evidence>
<dbReference type="PROSITE" id="PS50110">
    <property type="entry name" value="RESPONSE_REGULATORY"/>
    <property type="match status" value="1"/>
</dbReference>
<comment type="subcellular location">
    <subcellularLocation>
        <location evidence="2">Cell inner membrane</location>
        <topology evidence="2">Multi-pass membrane protein</topology>
    </subcellularLocation>
</comment>
<dbReference type="Pfam" id="PF02518">
    <property type="entry name" value="HATPase_c"/>
    <property type="match status" value="1"/>
</dbReference>
<dbReference type="SMART" id="SM00091">
    <property type="entry name" value="PAS"/>
    <property type="match status" value="2"/>
</dbReference>
<dbReference type="Pfam" id="PF00989">
    <property type="entry name" value="PAS"/>
    <property type="match status" value="1"/>
</dbReference>
<dbReference type="PROSITE" id="PS50924">
    <property type="entry name" value="MHYT"/>
    <property type="match status" value="1"/>
</dbReference>
<feature type="domain" description="MHYT" evidence="22">
    <location>
        <begin position="23"/>
        <end position="220"/>
    </location>
</feature>
<keyword evidence="12" id="KW-0902">Two-component regulatory system</keyword>
<dbReference type="InterPro" id="IPR008207">
    <property type="entry name" value="Sig_transdc_His_kin_Hpt_dom"/>
</dbReference>
<evidence type="ECO:0000256" key="9">
    <source>
        <dbReference type="ARBA" id="ARBA00022777"/>
    </source>
</evidence>
<evidence type="ECO:0000259" key="21">
    <source>
        <dbReference type="PROSITE" id="PS50894"/>
    </source>
</evidence>
<dbReference type="InterPro" id="IPR013655">
    <property type="entry name" value="PAS_fold_3"/>
</dbReference>
<keyword evidence="11 16" id="KW-1133">Transmembrane helix</keyword>
<keyword evidence="8 16" id="KW-0812">Transmembrane</keyword>
<dbReference type="SUPFAM" id="SSF55785">
    <property type="entry name" value="PYP-like sensor domain (PAS domain)"/>
    <property type="match status" value="2"/>
</dbReference>
<dbReference type="InterPro" id="IPR000700">
    <property type="entry name" value="PAS-assoc_C"/>
</dbReference>
<dbReference type="SMART" id="SM00086">
    <property type="entry name" value="PAC"/>
    <property type="match status" value="2"/>
</dbReference>
<dbReference type="InterPro" id="IPR003594">
    <property type="entry name" value="HATPase_dom"/>
</dbReference>
<feature type="transmembrane region" description="Helical" evidence="16">
    <location>
        <begin position="193"/>
        <end position="214"/>
    </location>
</feature>
<dbReference type="InterPro" id="IPR036641">
    <property type="entry name" value="HPT_dom_sf"/>
</dbReference>
<dbReference type="PANTHER" id="PTHR43047">
    <property type="entry name" value="TWO-COMPONENT HISTIDINE PROTEIN KINASE"/>
    <property type="match status" value="1"/>
</dbReference>
<feature type="transmembrane region" description="Helical" evidence="16">
    <location>
        <begin position="60"/>
        <end position="83"/>
    </location>
</feature>
<dbReference type="SUPFAM" id="SSF52172">
    <property type="entry name" value="CheY-like"/>
    <property type="match status" value="1"/>
</dbReference>
<dbReference type="Pfam" id="PF00072">
    <property type="entry name" value="Response_reg"/>
    <property type="match status" value="1"/>
</dbReference>
<evidence type="ECO:0000256" key="10">
    <source>
        <dbReference type="ARBA" id="ARBA00022840"/>
    </source>
</evidence>
<dbReference type="SMART" id="SM00387">
    <property type="entry name" value="HATPase_c"/>
    <property type="match status" value="1"/>
</dbReference>
<evidence type="ECO:0000256" key="13">
    <source>
        <dbReference type="ARBA" id="ARBA00023136"/>
    </source>
</evidence>
<feature type="domain" description="Response regulatory" evidence="18">
    <location>
        <begin position="784"/>
        <end position="903"/>
    </location>
</feature>
<keyword evidence="13 16" id="KW-0472">Membrane</keyword>
<feature type="transmembrane region" description="Helical" evidence="16">
    <location>
        <begin position="122"/>
        <end position="142"/>
    </location>
</feature>
<dbReference type="CDD" id="cd16922">
    <property type="entry name" value="HATPase_EvgS-ArcB-TorS-like"/>
    <property type="match status" value="1"/>
</dbReference>
<dbReference type="InterPro" id="IPR005330">
    <property type="entry name" value="MHYT_dom"/>
</dbReference>
<dbReference type="Gene3D" id="3.40.50.2300">
    <property type="match status" value="1"/>
</dbReference>
<accession>A0ABT4JST4</accession>
<evidence type="ECO:0000256" key="1">
    <source>
        <dbReference type="ARBA" id="ARBA00000085"/>
    </source>
</evidence>
<evidence type="ECO:0000313" key="23">
    <source>
        <dbReference type="EMBL" id="MCZ2721417.1"/>
    </source>
</evidence>
<dbReference type="Pfam" id="PF08447">
    <property type="entry name" value="PAS_3"/>
    <property type="match status" value="1"/>
</dbReference>
<evidence type="ECO:0000256" key="8">
    <source>
        <dbReference type="ARBA" id="ARBA00022692"/>
    </source>
</evidence>
<dbReference type="CDD" id="cd17546">
    <property type="entry name" value="REC_hyHK_CKI1_RcsC-like"/>
    <property type="match status" value="1"/>
</dbReference>
<keyword evidence="10" id="KW-0547">Nucleotide-binding</keyword>
<dbReference type="RefSeq" id="WP_269124189.1">
    <property type="nucleotide sequence ID" value="NZ_JAPUBN010000013.1"/>
</dbReference>
<dbReference type="PRINTS" id="PR00344">
    <property type="entry name" value="BCTRLSENSOR"/>
</dbReference>
<keyword evidence="24" id="KW-1185">Reference proteome</keyword>
<dbReference type="InterPro" id="IPR003661">
    <property type="entry name" value="HisK_dim/P_dom"/>
</dbReference>
<feature type="modified residue" description="4-aspartylphosphate" evidence="15">
    <location>
        <position position="833"/>
    </location>
</feature>
<evidence type="ECO:0000256" key="12">
    <source>
        <dbReference type="ARBA" id="ARBA00023012"/>
    </source>
</evidence>
<name>A0ABT4JST4_9GAMM</name>
<feature type="transmembrane region" description="Helical" evidence="16">
    <location>
        <begin position="234"/>
        <end position="253"/>
    </location>
</feature>
<evidence type="ECO:0000259" key="20">
    <source>
        <dbReference type="PROSITE" id="PS50113"/>
    </source>
</evidence>
<dbReference type="SUPFAM" id="SSF47226">
    <property type="entry name" value="Histidine-containing phosphotransfer domain, HPT domain"/>
    <property type="match status" value="1"/>
</dbReference>
<feature type="modified residue" description="Phosphohistidine" evidence="14">
    <location>
        <position position="976"/>
    </location>
</feature>
<feature type="domain" description="PAC" evidence="20">
    <location>
        <begin position="476"/>
        <end position="528"/>
    </location>
</feature>
<feature type="domain" description="PAS" evidence="19">
    <location>
        <begin position="400"/>
        <end position="471"/>
    </location>
</feature>
<reference evidence="23" key="1">
    <citation type="submission" date="2022-12" db="EMBL/GenBank/DDBJ databases">
        <title>Marinomonas 15G1-11 sp. nov, isolated from marine algae.</title>
        <authorList>
            <person name="Butt M."/>
            <person name="Choi D.G."/>
            <person name="Kim J.M."/>
            <person name="Lee J.K."/>
            <person name="Baek J.H."/>
            <person name="Jeon C.O."/>
        </authorList>
    </citation>
    <scope>NUCLEOTIDE SEQUENCE</scope>
    <source>
        <strain evidence="23">15G1-11</strain>
    </source>
</reference>
<sequence>MIDSVSALFAIPQNANQFVYGTLDPFMVIISIIISIFASFVGFNVAHLAERSKSSKRRHFLLFSGSLALGIGVWSMHFIGMLAFQLGTHVHYDPFITILSFLPAMLSSWITLNILMESRIRFHTLLIGGILVGSGIGSMHYIGMAAMEMMMTLHYDLTVFCISVLVAVILAMLSLWIRFGLEQFSHHSFTPTHSMIIASIVMGVAISGMHYIGMYAARFTIPAEMELIPPDHNVSLFLGLGIAVITSVIIGFVSMMNMMFRYQDISQAAKASESYLKAITNTSIDGVMTVNANGIILNTNQVMSSLFGWSKDEFLTKNIHHILPDYFIKNEDDSLLTPLTQETRFTLSKEQDVVAVHKNGERIDIRLVISHVVIHDEDTYVAFLSNISERTKMQSELQENEEKFRSLVSNIPGIVFRCKNTRNNQMIFISDAVEKVTGYAVDEFLSSKFRHKFIDLLHPDDADCFLKKIRKNETSYYAEYRIITKDGDTRWLLEHGRKAEKDTSNDIYIDGFIMDISERKLMEQELRFSKEQAEQAAASRAAFLANMSHEIRTPMNAIIGFSDFLLEDEVSVAKQNEYLQTINKSAKSLLHLLNDVLDSAKLDKGKMELEWKTFSLIEEIDTVISTLWLQAHNKGLKLELIVDKNLAPFYWGAPDRIRQILTNIIGNAIKFTDKGEVLLSVHVHTSEEEIIFTIRDSGIGMTEEQVNRIFDAFTQADASMNRKFGGTGLGTTISKQLVELMGGTIEVESELNIGTEFTIRIPLKVSEKTVSLDKKFTIQLPTLKILVVDDIQQNIDLLRILLERDGHSVITASNGEEALVQMQQSHPNIVLMDIQMPIMDGLTTAKTRRQIEINDDLEYIPIIALTAGVLAKDKAEANAAGMDGFSHKPIDFTLLKYEIADVLGISYVKEETSDISQNNYNESVNEEKGVALWGSQERYYAELTGFIKNQSSTILSLKDYVSEKSPDWPHVMHTAHTFKGVSGNLALPSLMYSFSKLEMLCKIQEFDALEETYKQIVDQLKQLTIKTNLYNKQVQAIETQAVVNQENNEEFIQTVKMLLELIAHNEYDDQLLNKLANSAPPNQTTNVSMIINALNDFEFGAAAHKLQEIKEHYV</sequence>
<dbReference type="CDD" id="cd00130">
    <property type="entry name" value="PAS"/>
    <property type="match status" value="2"/>
</dbReference>